<reference evidence="1 2" key="1">
    <citation type="journal article" date="2016" name="Eur. J. Clin. Microbiol. Infect. Dis.">
        <title>Whole genome sequencing as a tool for phylogenetic analysis of clinical strains of Mitis group streptococci.</title>
        <authorList>
            <person name="Rasmussen L.H."/>
            <person name="Dargis R."/>
            <person name="Hojholt K."/>
            <person name="Christensen J.J."/>
            <person name="Skovgaard O."/>
            <person name="Justesen U.S."/>
            <person name="Rosenvinge F.S."/>
            <person name="Moser C."/>
            <person name="Lukjancenko O."/>
            <person name="Rasmussen S."/>
            <person name="Nielsen X.C."/>
        </authorList>
    </citation>
    <scope>NUCLEOTIDE SEQUENCE [LARGE SCALE GENOMIC DNA]</scope>
    <source>
        <strain evidence="1 2">RH_5486_10</strain>
    </source>
</reference>
<organism evidence="1 2">
    <name type="scientific">Streptococcus oralis subsp. oralis</name>
    <dbReference type="NCBI Taxonomy" id="1891914"/>
    <lineage>
        <taxon>Bacteria</taxon>
        <taxon>Bacillati</taxon>
        <taxon>Bacillota</taxon>
        <taxon>Bacilli</taxon>
        <taxon>Lactobacillales</taxon>
        <taxon>Streptococcaceae</taxon>
        <taxon>Streptococcus</taxon>
    </lineage>
</organism>
<name>A0ABD6RLA4_STROR</name>
<evidence type="ECO:0000313" key="2">
    <source>
        <dbReference type="Proteomes" id="UP000193111"/>
    </source>
</evidence>
<sequence>MGKKGTDYEVWTGLTSTVNTNISGISDVAELSFAATTMTPFTSFNDDIKSFNEVIGSLKTFTTGDVTRMNQAAENKVTDDQNQANAK</sequence>
<evidence type="ECO:0008006" key="3">
    <source>
        <dbReference type="Google" id="ProtNLM"/>
    </source>
</evidence>
<dbReference type="EMBL" id="NCUU01000041">
    <property type="protein sequence ID" value="ORO74249.1"/>
    <property type="molecule type" value="Genomic_DNA"/>
</dbReference>
<dbReference type="Proteomes" id="UP000193111">
    <property type="component" value="Unassembled WGS sequence"/>
</dbReference>
<evidence type="ECO:0000313" key="1">
    <source>
        <dbReference type="EMBL" id="ORO74249.1"/>
    </source>
</evidence>
<dbReference type="AlphaFoldDB" id="A0ABD6RLA4"/>
<comment type="caution">
    <text evidence="1">The sequence shown here is derived from an EMBL/GenBank/DDBJ whole genome shotgun (WGS) entry which is preliminary data.</text>
</comment>
<protein>
    <recommendedName>
        <fullName evidence="3">Variable surface protein mvspG</fullName>
    </recommendedName>
</protein>
<proteinExistence type="predicted"/>
<gene>
    <name evidence="1" type="ORF">B7711_02375</name>
</gene>
<dbReference type="RefSeq" id="WP_084917435.1">
    <property type="nucleotide sequence ID" value="NZ_JABTEW010000002.1"/>
</dbReference>
<accession>A0ABD6RLA4</accession>